<dbReference type="HOGENOM" id="CLU_117488_0_0_2"/>
<dbReference type="OrthoDB" id="11273at2157"/>
<dbReference type="AlphaFoldDB" id="A0A0A7V291"/>
<evidence type="ECO:0000313" key="5">
    <source>
        <dbReference type="Proteomes" id="UP000241022"/>
    </source>
</evidence>
<reference evidence="5" key="2">
    <citation type="submission" date="2016-05" db="EMBL/GenBank/DDBJ databases">
        <authorList>
            <person name="Dupont C."/>
            <person name="Santoro A."/>
        </authorList>
    </citation>
    <scope>NUCLEOTIDE SEQUENCE [LARGE SCALE GENOMIC DNA]</scope>
    <source>
        <strain evidence="5">U25</strain>
    </source>
</reference>
<keyword evidence="1" id="KW-1133">Transmembrane helix</keyword>
<keyword evidence="1" id="KW-0472">Membrane</keyword>
<feature type="transmembrane region" description="Helical" evidence="1">
    <location>
        <begin position="95"/>
        <end position="117"/>
    </location>
</feature>
<dbReference type="Proteomes" id="UP000241022">
    <property type="component" value="Unassembled WGS sequence"/>
</dbReference>
<keyword evidence="5" id="KW-1185">Reference proteome</keyword>
<sequence length="193" mass="20993">MSTTQSLPSKIALMKGGIGAGLMGGFALFSSFFAIDQMLDIPAGTFYKTIGVTMGVDETSAIAVGFIAHMGVAALIGAMYFLASNIWRFFRLVTVPKAIITGVWTGLIVFTLAFLPIHMFVMTPMMEVELIITDVSKFDLEQQKALATLLYESDKIYINALILHIIYGAIAGFVGGCIMHEDYKGVKRIGGFW</sequence>
<dbReference type="EMBL" id="CP007026">
    <property type="protein sequence ID" value="AJA93159.1"/>
    <property type="molecule type" value="Genomic_DNA"/>
</dbReference>
<evidence type="ECO:0000313" key="3">
    <source>
        <dbReference type="EMBL" id="PTL87926.1"/>
    </source>
</evidence>
<proteinExistence type="predicted"/>
<dbReference type="KEGG" id="nbv:T478_0665"/>
<dbReference type="RefSeq" id="WP_048105188.1">
    <property type="nucleotide sequence ID" value="NZ_CP007026.1"/>
</dbReference>
<reference evidence="3 5" key="4">
    <citation type="submission" date="2018-04" db="EMBL/GenBank/DDBJ databases">
        <title>Transcriptomics of ammonia oxidizing archaea.</title>
        <authorList>
            <person name="Carini P."/>
        </authorList>
    </citation>
    <scope>NUCLEOTIDE SEQUENCE [LARGE SCALE GENOMIC DNA]</scope>
    <source>
        <strain evidence="3 5">U25</strain>
    </source>
</reference>
<reference evidence="3" key="3">
    <citation type="submission" date="2016-05" db="EMBL/GenBank/DDBJ databases">
        <authorList>
            <person name="Lavstsen T."/>
            <person name="Jespersen J.S."/>
        </authorList>
    </citation>
    <scope>NUCLEOTIDE SEQUENCE [LARGE SCALE GENOMIC DNA]</scope>
    <source>
        <strain evidence="3">U25</strain>
    </source>
</reference>
<name>A0A0A7V291_9ARCH</name>
<feature type="transmembrane region" description="Helical" evidence="1">
    <location>
        <begin position="61"/>
        <end position="83"/>
    </location>
</feature>
<accession>A0A0A7V291</accession>
<dbReference type="GeneID" id="24816557"/>
<evidence type="ECO:0000313" key="2">
    <source>
        <dbReference type="EMBL" id="AJA93159.1"/>
    </source>
</evidence>
<reference evidence="2 4" key="1">
    <citation type="journal article" date="2015" name="Proc. Natl. Acad. Sci. U.S.A.">
        <title>Genomic and proteomic characterization of "Candidatus Nitrosopelagicus brevis": An ammonia-oxidizing archaeon from the open ocean.</title>
        <authorList>
            <person name="Santoro A.E."/>
            <person name="Dupont C.L."/>
            <person name="Richter R.A."/>
            <person name="Craig M.T."/>
            <person name="Carini P."/>
            <person name="McIlvin M.R."/>
            <person name="Yang Y."/>
            <person name="Orsi W.D."/>
            <person name="Moran D.M."/>
            <person name="Saito M.A."/>
        </authorList>
    </citation>
    <scope>NUCLEOTIDE SEQUENCE [LARGE SCALE GENOMIC DNA]</scope>
    <source>
        <strain evidence="2">CN25</strain>
        <strain evidence="4">V2</strain>
    </source>
</reference>
<evidence type="ECO:0000256" key="1">
    <source>
        <dbReference type="SAM" id="Phobius"/>
    </source>
</evidence>
<dbReference type="EMBL" id="LXWN01000001">
    <property type="protein sequence ID" value="PTL87926.1"/>
    <property type="molecule type" value="Genomic_DNA"/>
</dbReference>
<feature type="transmembrane region" description="Helical" evidence="1">
    <location>
        <begin position="156"/>
        <end position="179"/>
    </location>
</feature>
<evidence type="ECO:0000313" key="4">
    <source>
        <dbReference type="Proteomes" id="UP000030944"/>
    </source>
</evidence>
<dbReference type="STRING" id="1410606.T478_0665"/>
<feature type="transmembrane region" description="Helical" evidence="1">
    <location>
        <begin position="12"/>
        <end position="35"/>
    </location>
</feature>
<gene>
    <name evidence="3" type="ORF">A7X95_01200</name>
    <name evidence="2" type="ORF">T478_0665</name>
</gene>
<protein>
    <submittedName>
        <fullName evidence="2">Uncharacterized protein</fullName>
    </submittedName>
</protein>
<organism evidence="2 4">
    <name type="scientific">Candidatus Nitrosopelagicus brevis</name>
    <dbReference type="NCBI Taxonomy" id="1410606"/>
    <lineage>
        <taxon>Archaea</taxon>
        <taxon>Nitrososphaerota</taxon>
    </lineage>
</organism>
<keyword evidence="1" id="KW-0812">Transmembrane</keyword>
<dbReference type="Proteomes" id="UP000030944">
    <property type="component" value="Chromosome"/>
</dbReference>